<gene>
    <name evidence="7" type="ORF">METZ01_LOCUS65440</name>
</gene>
<sequence>MLLVLILIFLLKNTNEVAIDLVFARYEQVKIAFVMLGALAVGILIGYGVAVTSIISAKSEIRSFKVKNRRLSDELNDLRNVAIDEGIYENDVGED</sequence>
<dbReference type="Pfam" id="PF06305">
    <property type="entry name" value="LapA_dom"/>
    <property type="match status" value="1"/>
</dbReference>
<evidence type="ECO:0000313" key="7">
    <source>
        <dbReference type="EMBL" id="SVA12586.1"/>
    </source>
</evidence>
<dbReference type="GO" id="GO:0005886">
    <property type="term" value="C:plasma membrane"/>
    <property type="evidence" value="ECO:0007669"/>
    <property type="project" value="InterPro"/>
</dbReference>
<name>A0A381T8S9_9ZZZZ</name>
<keyword evidence="2 5" id="KW-0812">Transmembrane</keyword>
<feature type="transmembrane region" description="Helical" evidence="5">
    <location>
        <begin position="32"/>
        <end position="57"/>
    </location>
</feature>
<protein>
    <recommendedName>
        <fullName evidence="6">Lipopolysaccharide assembly protein A domain-containing protein</fullName>
    </recommendedName>
</protein>
<keyword evidence="3 5" id="KW-1133">Transmembrane helix</keyword>
<dbReference type="InterPro" id="IPR010445">
    <property type="entry name" value="LapA_dom"/>
</dbReference>
<reference evidence="7" key="1">
    <citation type="submission" date="2018-05" db="EMBL/GenBank/DDBJ databases">
        <authorList>
            <person name="Lanie J.A."/>
            <person name="Ng W.-L."/>
            <person name="Kazmierczak K.M."/>
            <person name="Andrzejewski T.M."/>
            <person name="Davidsen T.M."/>
            <person name="Wayne K.J."/>
            <person name="Tettelin H."/>
            <person name="Glass J.I."/>
            <person name="Rusch D."/>
            <person name="Podicherti R."/>
            <person name="Tsui H.-C.T."/>
            <person name="Winkler M.E."/>
        </authorList>
    </citation>
    <scope>NUCLEOTIDE SEQUENCE</scope>
</reference>
<evidence type="ECO:0000259" key="6">
    <source>
        <dbReference type="Pfam" id="PF06305"/>
    </source>
</evidence>
<evidence type="ECO:0000256" key="3">
    <source>
        <dbReference type="ARBA" id="ARBA00022989"/>
    </source>
</evidence>
<evidence type="ECO:0000256" key="4">
    <source>
        <dbReference type="ARBA" id="ARBA00023136"/>
    </source>
</evidence>
<evidence type="ECO:0000256" key="1">
    <source>
        <dbReference type="ARBA" id="ARBA00022475"/>
    </source>
</evidence>
<accession>A0A381T8S9</accession>
<feature type="domain" description="Lipopolysaccharide assembly protein A" evidence="6">
    <location>
        <begin position="12"/>
        <end position="76"/>
    </location>
</feature>
<keyword evidence="4 5" id="KW-0472">Membrane</keyword>
<evidence type="ECO:0000256" key="2">
    <source>
        <dbReference type="ARBA" id="ARBA00022692"/>
    </source>
</evidence>
<proteinExistence type="predicted"/>
<dbReference type="EMBL" id="UINC01004205">
    <property type="protein sequence ID" value="SVA12586.1"/>
    <property type="molecule type" value="Genomic_DNA"/>
</dbReference>
<dbReference type="AlphaFoldDB" id="A0A381T8S9"/>
<organism evidence="7">
    <name type="scientific">marine metagenome</name>
    <dbReference type="NCBI Taxonomy" id="408172"/>
    <lineage>
        <taxon>unclassified sequences</taxon>
        <taxon>metagenomes</taxon>
        <taxon>ecological metagenomes</taxon>
    </lineage>
</organism>
<evidence type="ECO:0000256" key="5">
    <source>
        <dbReference type="SAM" id="Phobius"/>
    </source>
</evidence>
<keyword evidence="1" id="KW-1003">Cell membrane</keyword>